<sequence length="153" mass="17241">MFRLNALIGLLLSLFCHFALATNVTLTTINGERITFSSLQGKWVFINYWASWCQPCLDEIRELNRFYQQQQAKVALFAVNYDMLPADEQLGLIKKYNIRYPSLQNDPAKQLHLGSIPGVPATFVFNPQGKLSQILYGPQTVASLKKASQATIS</sequence>
<dbReference type="KEGG" id="lha:LHA_0015"/>
<feature type="signal peptide" evidence="1">
    <location>
        <begin position="1"/>
        <end position="21"/>
    </location>
</feature>
<dbReference type="PROSITE" id="PS51352">
    <property type="entry name" value="THIOREDOXIN_2"/>
    <property type="match status" value="1"/>
</dbReference>
<dbReference type="Gene3D" id="3.40.30.10">
    <property type="entry name" value="Glutaredoxin"/>
    <property type="match status" value="1"/>
</dbReference>
<gene>
    <name evidence="3" type="ORF">LHA_0015</name>
</gene>
<feature type="chain" id="PRO_5009754220" evidence="1">
    <location>
        <begin position="22"/>
        <end position="153"/>
    </location>
</feature>
<dbReference type="CDD" id="cd02966">
    <property type="entry name" value="TlpA_like_family"/>
    <property type="match status" value="1"/>
</dbReference>
<name>A0A0A8UNT7_LEGHA</name>
<evidence type="ECO:0000256" key="1">
    <source>
        <dbReference type="SAM" id="SignalP"/>
    </source>
</evidence>
<dbReference type="HOGENOM" id="CLU_042529_11_0_6"/>
<dbReference type="InterPro" id="IPR050553">
    <property type="entry name" value="Thioredoxin_ResA/DsbE_sf"/>
</dbReference>
<dbReference type="Proteomes" id="UP000032803">
    <property type="component" value="Chromosome I"/>
</dbReference>
<dbReference type="PANTHER" id="PTHR42852:SF18">
    <property type="entry name" value="CHROMOSOME UNDETERMINED SCAFFOLD_47, WHOLE GENOME SHOTGUN SEQUENCE"/>
    <property type="match status" value="1"/>
</dbReference>
<evidence type="ECO:0000313" key="4">
    <source>
        <dbReference type="Proteomes" id="UP000032803"/>
    </source>
</evidence>
<dbReference type="RefSeq" id="WP_045104731.1">
    <property type="nucleotide sequence ID" value="NZ_LN681225.1"/>
</dbReference>
<keyword evidence="1" id="KW-0732">Signal</keyword>
<keyword evidence="4" id="KW-1185">Reference proteome</keyword>
<evidence type="ECO:0000313" key="3">
    <source>
        <dbReference type="EMBL" id="CEK09141.1"/>
    </source>
</evidence>
<dbReference type="SUPFAM" id="SSF52833">
    <property type="entry name" value="Thioredoxin-like"/>
    <property type="match status" value="1"/>
</dbReference>
<dbReference type="OrthoDB" id="9796554at2"/>
<evidence type="ECO:0000259" key="2">
    <source>
        <dbReference type="PROSITE" id="PS51352"/>
    </source>
</evidence>
<feature type="domain" description="Thioredoxin" evidence="2">
    <location>
        <begin position="15"/>
        <end position="153"/>
    </location>
</feature>
<dbReference type="Pfam" id="PF00578">
    <property type="entry name" value="AhpC-TSA"/>
    <property type="match status" value="1"/>
</dbReference>
<dbReference type="GO" id="GO:0016491">
    <property type="term" value="F:oxidoreductase activity"/>
    <property type="evidence" value="ECO:0007669"/>
    <property type="project" value="InterPro"/>
</dbReference>
<dbReference type="AlphaFoldDB" id="A0A0A8UNT7"/>
<dbReference type="STRING" id="449.LHA_0015"/>
<proteinExistence type="predicted"/>
<dbReference type="GO" id="GO:0016209">
    <property type="term" value="F:antioxidant activity"/>
    <property type="evidence" value="ECO:0007669"/>
    <property type="project" value="InterPro"/>
</dbReference>
<accession>A0A0A8UNT7</accession>
<dbReference type="PANTHER" id="PTHR42852">
    <property type="entry name" value="THIOL:DISULFIDE INTERCHANGE PROTEIN DSBE"/>
    <property type="match status" value="1"/>
</dbReference>
<protein>
    <submittedName>
        <fullName evidence="3">Thiol-disulfide oxidoreductase ResA</fullName>
    </submittedName>
</protein>
<dbReference type="InterPro" id="IPR036249">
    <property type="entry name" value="Thioredoxin-like_sf"/>
</dbReference>
<organism evidence="3 4">
    <name type="scientific">Legionella hackeliae</name>
    <dbReference type="NCBI Taxonomy" id="449"/>
    <lineage>
        <taxon>Bacteria</taxon>
        <taxon>Pseudomonadati</taxon>
        <taxon>Pseudomonadota</taxon>
        <taxon>Gammaproteobacteria</taxon>
        <taxon>Legionellales</taxon>
        <taxon>Legionellaceae</taxon>
        <taxon>Legionella</taxon>
    </lineage>
</organism>
<dbReference type="PATRIC" id="fig|449.7.peg.1805"/>
<dbReference type="EMBL" id="LN681225">
    <property type="protein sequence ID" value="CEK09141.1"/>
    <property type="molecule type" value="Genomic_DNA"/>
</dbReference>
<dbReference type="InterPro" id="IPR013766">
    <property type="entry name" value="Thioredoxin_domain"/>
</dbReference>
<reference evidence="4" key="1">
    <citation type="submission" date="2014-09" db="EMBL/GenBank/DDBJ databases">
        <authorList>
            <person name="Gomez-Valero L."/>
        </authorList>
    </citation>
    <scope>NUCLEOTIDE SEQUENCE [LARGE SCALE GENOMIC DNA]</scope>
    <source>
        <strain evidence="4">ATCC35250</strain>
    </source>
</reference>
<dbReference type="InterPro" id="IPR000866">
    <property type="entry name" value="AhpC/TSA"/>
</dbReference>